<gene>
    <name evidence="13" type="primary">20352717</name>
    <name evidence="12" type="ORF">GGTG_12259</name>
</gene>
<dbReference type="SUPFAM" id="SSF57850">
    <property type="entry name" value="RING/U-box"/>
    <property type="match status" value="2"/>
</dbReference>
<comment type="catalytic activity">
    <reaction evidence="1">
        <text>[E2 ubiquitin-conjugating enzyme]-S-ubiquitinyl-L-cysteine + [acceptor protein]-L-lysine = [E2 ubiquitin-conjugating enzyme]-L-cysteine + [acceptor protein]-N(6)-ubiquitinyl-L-lysine.</text>
        <dbReference type="EC" id="2.3.2.31"/>
    </reaction>
</comment>
<dbReference type="InterPro" id="IPR044066">
    <property type="entry name" value="TRIAD_supradom"/>
</dbReference>
<protein>
    <recommendedName>
        <fullName evidence="2">RBR-type E3 ubiquitin transferase</fullName>
        <ecNumber evidence="2">2.3.2.31</ecNumber>
    </recommendedName>
</protein>
<evidence type="ECO:0000256" key="5">
    <source>
        <dbReference type="ARBA" id="ARBA00022737"/>
    </source>
</evidence>
<dbReference type="EnsemblFungi" id="EJT70086">
    <property type="protein sequence ID" value="EJT70086"/>
    <property type="gene ID" value="GGTG_12259"/>
</dbReference>
<feature type="region of interest" description="Disordered" evidence="9">
    <location>
        <begin position="376"/>
        <end position="403"/>
    </location>
</feature>
<dbReference type="AlphaFoldDB" id="J3PFI4"/>
<dbReference type="SMART" id="SM00647">
    <property type="entry name" value="IBR"/>
    <property type="match status" value="2"/>
</dbReference>
<dbReference type="Gene3D" id="1.20.120.1750">
    <property type="match status" value="1"/>
</dbReference>
<dbReference type="GO" id="GO:0008270">
    <property type="term" value="F:zinc ion binding"/>
    <property type="evidence" value="ECO:0007669"/>
    <property type="project" value="UniProtKB-KW"/>
</dbReference>
<keyword evidence="6" id="KW-0863">Zinc-finger</keyword>
<evidence type="ECO:0000313" key="14">
    <source>
        <dbReference type="Proteomes" id="UP000006039"/>
    </source>
</evidence>
<keyword evidence="3" id="KW-0808">Transferase</keyword>
<dbReference type="PROSITE" id="PS51873">
    <property type="entry name" value="TRIAD"/>
    <property type="match status" value="1"/>
</dbReference>
<reference evidence="13" key="5">
    <citation type="submission" date="2018-04" db="UniProtKB">
        <authorList>
            <consortium name="EnsemblFungi"/>
        </authorList>
    </citation>
    <scope>IDENTIFICATION</scope>
    <source>
        <strain evidence="13">R3-111a-1</strain>
    </source>
</reference>
<keyword evidence="5" id="KW-0677">Repeat</keyword>
<feature type="compositionally biased region" description="Acidic residues" evidence="9">
    <location>
        <begin position="386"/>
        <end position="396"/>
    </location>
</feature>
<evidence type="ECO:0000256" key="10">
    <source>
        <dbReference type="SAM" id="SignalP"/>
    </source>
</evidence>
<evidence type="ECO:0000256" key="8">
    <source>
        <dbReference type="ARBA" id="ARBA00022833"/>
    </source>
</evidence>
<evidence type="ECO:0000256" key="3">
    <source>
        <dbReference type="ARBA" id="ARBA00022679"/>
    </source>
</evidence>
<sequence>MLDLCGLWVALFWMTCSDNNTTCSLPLSTTSRATRQPRFTSLNPRATMQQSKLKRLLLARKHVHEQQQQQPQDLLRNEAAPFRGYLPTHPSILDHSLDPAVSAAIPPLQGAATSNPPAGPAPPARNRGPSPPPPNNPYLAAIAAKERSMTLAYIRTIPPSSSSQPSADLPTIPADDRGFGQRYQQLHPSAAPVVTHTRVPAALLTGGPRDCVVCADTLPASRFPALAVTRRCAHPPRACLRCVAASIAADLAARLQLWDYNTKNNNTNGGGGGSVRCPECAAPLAYDDVQLFADPPDRARYQALSFRAVAAAAAPGFRWCPAAGCGSGQACGSGSESGSGRAECVRCGAGFCVAHDVTWHEGLTCAEYDGLLADPDGGGGGGGAREEEEEEEDEDTREGRERAERARLVHEARRRAAQRGRELRLTEATIFQTTKRCPGCRWPIEKNKGCSHITCTMCSYEFCYDCGLKWMDGCRNTSCGGA</sequence>
<dbReference type="Proteomes" id="UP000006039">
    <property type="component" value="Unassembled WGS sequence"/>
</dbReference>
<reference evidence="14" key="1">
    <citation type="submission" date="2010-07" db="EMBL/GenBank/DDBJ databases">
        <title>The genome sequence of Gaeumannomyces graminis var. tritici strain R3-111a-1.</title>
        <authorList>
            <consortium name="The Broad Institute Genome Sequencing Platform"/>
            <person name="Ma L.-J."/>
            <person name="Dead R."/>
            <person name="Young S."/>
            <person name="Zeng Q."/>
            <person name="Koehrsen M."/>
            <person name="Alvarado L."/>
            <person name="Berlin A."/>
            <person name="Chapman S.B."/>
            <person name="Chen Z."/>
            <person name="Freedman E."/>
            <person name="Gellesch M."/>
            <person name="Goldberg J."/>
            <person name="Griggs A."/>
            <person name="Gujja S."/>
            <person name="Heilman E.R."/>
            <person name="Heiman D."/>
            <person name="Hepburn T."/>
            <person name="Howarth C."/>
            <person name="Jen D."/>
            <person name="Larson L."/>
            <person name="Mehta T."/>
            <person name="Neiman D."/>
            <person name="Pearson M."/>
            <person name="Roberts A."/>
            <person name="Saif S."/>
            <person name="Shea T."/>
            <person name="Shenoy N."/>
            <person name="Sisk P."/>
            <person name="Stolte C."/>
            <person name="Sykes S."/>
            <person name="Walk T."/>
            <person name="White J."/>
            <person name="Yandava C."/>
            <person name="Haas B."/>
            <person name="Nusbaum C."/>
            <person name="Birren B."/>
        </authorList>
    </citation>
    <scope>NUCLEOTIDE SEQUENCE [LARGE SCALE GENOMIC DNA]</scope>
    <source>
        <strain evidence="14">R3-111a-1</strain>
    </source>
</reference>
<reference evidence="13" key="4">
    <citation type="journal article" date="2015" name="G3 (Bethesda)">
        <title>Genome sequences of three phytopathogenic species of the Magnaporthaceae family of fungi.</title>
        <authorList>
            <person name="Okagaki L.H."/>
            <person name="Nunes C.C."/>
            <person name="Sailsbery J."/>
            <person name="Clay B."/>
            <person name="Brown D."/>
            <person name="John T."/>
            <person name="Oh Y."/>
            <person name="Young N."/>
            <person name="Fitzgerald M."/>
            <person name="Haas B.J."/>
            <person name="Zeng Q."/>
            <person name="Young S."/>
            <person name="Adiconis X."/>
            <person name="Fan L."/>
            <person name="Levin J.Z."/>
            <person name="Mitchell T.K."/>
            <person name="Okubara P.A."/>
            <person name="Farman M.L."/>
            <person name="Kohn L.M."/>
            <person name="Birren B."/>
            <person name="Ma L.-J."/>
            <person name="Dean R.A."/>
        </authorList>
    </citation>
    <scope>NUCLEOTIDE SEQUENCE</scope>
    <source>
        <strain evidence="13">R3-111a-1</strain>
    </source>
</reference>
<dbReference type="STRING" id="644352.J3PFI4"/>
<dbReference type="EC" id="2.3.2.31" evidence="2"/>
<organism evidence="12">
    <name type="scientific">Gaeumannomyces tritici (strain R3-111a-1)</name>
    <name type="common">Wheat and barley take-all root rot fungus</name>
    <name type="synonym">Gaeumannomyces graminis var. tritici</name>
    <dbReference type="NCBI Taxonomy" id="644352"/>
    <lineage>
        <taxon>Eukaryota</taxon>
        <taxon>Fungi</taxon>
        <taxon>Dikarya</taxon>
        <taxon>Ascomycota</taxon>
        <taxon>Pezizomycotina</taxon>
        <taxon>Sordariomycetes</taxon>
        <taxon>Sordariomycetidae</taxon>
        <taxon>Magnaporthales</taxon>
        <taxon>Magnaporthaceae</taxon>
        <taxon>Gaeumannomyces</taxon>
    </lineage>
</organism>
<evidence type="ECO:0000256" key="4">
    <source>
        <dbReference type="ARBA" id="ARBA00022723"/>
    </source>
</evidence>
<feature type="region of interest" description="Disordered" evidence="9">
    <location>
        <begin position="107"/>
        <end position="138"/>
    </location>
</feature>
<evidence type="ECO:0000259" key="11">
    <source>
        <dbReference type="PROSITE" id="PS51873"/>
    </source>
</evidence>
<dbReference type="RefSeq" id="XP_009228420.1">
    <property type="nucleotide sequence ID" value="XM_009230156.1"/>
</dbReference>
<feature type="signal peptide" evidence="10">
    <location>
        <begin position="1"/>
        <end position="17"/>
    </location>
</feature>
<dbReference type="VEuPathDB" id="FungiDB:GGTG_12259"/>
<dbReference type="CDD" id="cd20335">
    <property type="entry name" value="BRcat_RBR"/>
    <property type="match status" value="1"/>
</dbReference>
<name>J3PFI4_GAET3</name>
<evidence type="ECO:0000256" key="9">
    <source>
        <dbReference type="SAM" id="MobiDB-lite"/>
    </source>
</evidence>
<evidence type="ECO:0000256" key="2">
    <source>
        <dbReference type="ARBA" id="ARBA00012251"/>
    </source>
</evidence>
<dbReference type="InterPro" id="IPR002867">
    <property type="entry name" value="IBR_dom"/>
</dbReference>
<feature type="compositionally biased region" description="Pro residues" evidence="9">
    <location>
        <begin position="117"/>
        <end position="136"/>
    </location>
</feature>
<feature type="domain" description="RING-type" evidence="11">
    <location>
        <begin position="207"/>
        <end position="482"/>
    </location>
</feature>
<dbReference type="GO" id="GO:0016567">
    <property type="term" value="P:protein ubiquitination"/>
    <property type="evidence" value="ECO:0007669"/>
    <property type="project" value="InterPro"/>
</dbReference>
<accession>J3PFI4</accession>
<keyword evidence="4" id="KW-0479">Metal-binding</keyword>
<keyword evidence="10" id="KW-0732">Signal</keyword>
<feature type="chain" id="PRO_5015095293" description="RBR-type E3 ubiquitin transferase" evidence="10">
    <location>
        <begin position="18"/>
        <end position="482"/>
    </location>
</feature>
<dbReference type="eggNOG" id="KOG1815">
    <property type="taxonomic scope" value="Eukaryota"/>
</dbReference>
<evidence type="ECO:0000256" key="1">
    <source>
        <dbReference type="ARBA" id="ARBA00001798"/>
    </source>
</evidence>
<dbReference type="HOGENOM" id="CLU_566247_0_0_1"/>
<keyword evidence="14" id="KW-1185">Reference proteome</keyword>
<evidence type="ECO:0000313" key="12">
    <source>
        <dbReference type="EMBL" id="EJT70086.1"/>
    </source>
</evidence>
<evidence type="ECO:0000256" key="6">
    <source>
        <dbReference type="ARBA" id="ARBA00022771"/>
    </source>
</evidence>
<dbReference type="EMBL" id="GL385402">
    <property type="protein sequence ID" value="EJT70086.1"/>
    <property type="molecule type" value="Genomic_DNA"/>
</dbReference>
<reference evidence="12" key="2">
    <citation type="submission" date="2010-07" db="EMBL/GenBank/DDBJ databases">
        <authorList>
            <consortium name="The Broad Institute Genome Sequencing Platform"/>
            <consortium name="Broad Institute Genome Sequencing Center for Infectious Disease"/>
            <person name="Ma L.-J."/>
            <person name="Dead R."/>
            <person name="Young S."/>
            <person name="Zeng Q."/>
            <person name="Koehrsen M."/>
            <person name="Alvarado L."/>
            <person name="Berlin A."/>
            <person name="Chapman S.B."/>
            <person name="Chen Z."/>
            <person name="Freedman E."/>
            <person name="Gellesch M."/>
            <person name="Goldberg J."/>
            <person name="Griggs A."/>
            <person name="Gujja S."/>
            <person name="Heilman E.R."/>
            <person name="Heiman D."/>
            <person name="Hepburn T."/>
            <person name="Howarth C."/>
            <person name="Jen D."/>
            <person name="Larson L."/>
            <person name="Mehta T."/>
            <person name="Neiman D."/>
            <person name="Pearson M."/>
            <person name="Roberts A."/>
            <person name="Saif S."/>
            <person name="Shea T."/>
            <person name="Shenoy N."/>
            <person name="Sisk P."/>
            <person name="Stolte C."/>
            <person name="Sykes S."/>
            <person name="Walk T."/>
            <person name="White J."/>
            <person name="Yandava C."/>
            <person name="Haas B."/>
            <person name="Nusbaum C."/>
            <person name="Birren B."/>
        </authorList>
    </citation>
    <scope>NUCLEOTIDE SEQUENCE</scope>
    <source>
        <strain evidence="12">R3-111a-1</strain>
    </source>
</reference>
<keyword evidence="8" id="KW-0862">Zinc</keyword>
<evidence type="ECO:0000256" key="7">
    <source>
        <dbReference type="ARBA" id="ARBA00022786"/>
    </source>
</evidence>
<dbReference type="GeneID" id="20352717"/>
<dbReference type="InterPro" id="IPR031127">
    <property type="entry name" value="E3_UB_ligase_RBR"/>
</dbReference>
<dbReference type="Pfam" id="PF22191">
    <property type="entry name" value="IBR_1"/>
    <property type="match status" value="1"/>
</dbReference>
<keyword evidence="7" id="KW-0833">Ubl conjugation pathway</keyword>
<dbReference type="Pfam" id="PF01485">
    <property type="entry name" value="IBR"/>
    <property type="match status" value="1"/>
</dbReference>
<dbReference type="PANTHER" id="PTHR11685">
    <property type="entry name" value="RBR FAMILY RING FINGER AND IBR DOMAIN-CONTAINING"/>
    <property type="match status" value="1"/>
</dbReference>
<reference evidence="12" key="3">
    <citation type="submission" date="2010-09" db="EMBL/GenBank/DDBJ databases">
        <title>Annotation of Gaeumannomyces graminis var. tritici R3-111a-1.</title>
        <authorList>
            <consortium name="The Broad Institute Genome Sequencing Platform"/>
            <person name="Ma L.-J."/>
            <person name="Dead R."/>
            <person name="Young S.K."/>
            <person name="Zeng Q."/>
            <person name="Gargeya S."/>
            <person name="Fitzgerald M."/>
            <person name="Haas B."/>
            <person name="Abouelleil A."/>
            <person name="Alvarado L."/>
            <person name="Arachchi H.M."/>
            <person name="Berlin A."/>
            <person name="Brown A."/>
            <person name="Chapman S.B."/>
            <person name="Chen Z."/>
            <person name="Dunbar C."/>
            <person name="Freedman E."/>
            <person name="Gearin G."/>
            <person name="Gellesch M."/>
            <person name="Goldberg J."/>
            <person name="Griggs A."/>
            <person name="Gujja S."/>
            <person name="Heiman D."/>
            <person name="Howarth C."/>
            <person name="Larson L."/>
            <person name="Lui A."/>
            <person name="MacDonald P.J.P."/>
            <person name="Mehta T."/>
            <person name="Montmayeur A."/>
            <person name="Murphy C."/>
            <person name="Neiman D."/>
            <person name="Pearson M."/>
            <person name="Priest M."/>
            <person name="Roberts A."/>
            <person name="Saif S."/>
            <person name="Shea T."/>
            <person name="Shenoy N."/>
            <person name="Sisk P."/>
            <person name="Stolte C."/>
            <person name="Sykes S."/>
            <person name="Yandava C."/>
            <person name="Wortman J."/>
            <person name="Nusbaum C."/>
            <person name="Birren B."/>
        </authorList>
    </citation>
    <scope>NUCLEOTIDE SEQUENCE</scope>
    <source>
        <strain evidence="12">R3-111a-1</strain>
    </source>
</reference>
<dbReference type="OrthoDB" id="1431934at2759"/>
<evidence type="ECO:0000313" key="13">
    <source>
        <dbReference type="EnsemblFungi" id="EJT70086"/>
    </source>
</evidence>
<proteinExistence type="predicted"/>
<dbReference type="GO" id="GO:0061630">
    <property type="term" value="F:ubiquitin protein ligase activity"/>
    <property type="evidence" value="ECO:0007669"/>
    <property type="project" value="UniProtKB-EC"/>
</dbReference>
<dbReference type="CDD" id="cd20336">
    <property type="entry name" value="Rcat_RBR"/>
    <property type="match status" value="1"/>
</dbReference>